<gene>
    <name evidence="1" type="ORF">TPAR_07186</name>
</gene>
<evidence type="ECO:0000313" key="1">
    <source>
        <dbReference type="EMBL" id="POR32593.1"/>
    </source>
</evidence>
<dbReference type="Proteomes" id="UP000237481">
    <property type="component" value="Unassembled WGS sequence"/>
</dbReference>
<dbReference type="EMBL" id="PKSG01000826">
    <property type="protein sequence ID" value="POR32593.1"/>
    <property type="molecule type" value="Genomic_DNA"/>
</dbReference>
<protein>
    <submittedName>
        <fullName evidence="1">Uncharacterized protein</fullName>
    </submittedName>
</protein>
<proteinExistence type="predicted"/>
<evidence type="ECO:0000313" key="2">
    <source>
        <dbReference type="Proteomes" id="UP000237481"/>
    </source>
</evidence>
<sequence>MVSEAWYVSSAPPTVVIELRSHRPKLLASLHRLAPCATCCCEFPVYAVSPPRHPPNDVTQNASTGPKHINIDPTAMLTIA</sequence>
<comment type="caution">
    <text evidence="1">The sequence shown here is derived from an EMBL/GenBank/DDBJ whole genome shotgun (WGS) entry which is preliminary data.</text>
</comment>
<organism evidence="1 2">
    <name type="scientific">Tolypocladium paradoxum</name>
    <dbReference type="NCBI Taxonomy" id="94208"/>
    <lineage>
        <taxon>Eukaryota</taxon>
        <taxon>Fungi</taxon>
        <taxon>Dikarya</taxon>
        <taxon>Ascomycota</taxon>
        <taxon>Pezizomycotina</taxon>
        <taxon>Sordariomycetes</taxon>
        <taxon>Hypocreomycetidae</taxon>
        <taxon>Hypocreales</taxon>
        <taxon>Ophiocordycipitaceae</taxon>
        <taxon>Tolypocladium</taxon>
    </lineage>
</organism>
<name>A0A2S4KQY6_9HYPO</name>
<reference evidence="1 2" key="1">
    <citation type="submission" date="2018-01" db="EMBL/GenBank/DDBJ databases">
        <title>Harnessing the power of phylogenomics to disentangle the directionality and signatures of interkingdom host jumping in the parasitic fungal genus Tolypocladium.</title>
        <authorList>
            <person name="Quandt C.A."/>
            <person name="Patterson W."/>
            <person name="Spatafora J.W."/>
        </authorList>
    </citation>
    <scope>NUCLEOTIDE SEQUENCE [LARGE SCALE GENOMIC DNA]</scope>
    <source>
        <strain evidence="1 2">NRBC 100945</strain>
    </source>
</reference>
<keyword evidence="2" id="KW-1185">Reference proteome</keyword>
<accession>A0A2S4KQY6</accession>
<dbReference type="AlphaFoldDB" id="A0A2S4KQY6"/>